<organism evidence="1">
    <name type="scientific">freshwater metagenome</name>
    <dbReference type="NCBI Taxonomy" id="449393"/>
    <lineage>
        <taxon>unclassified sequences</taxon>
        <taxon>metagenomes</taxon>
        <taxon>ecological metagenomes</taxon>
    </lineage>
</organism>
<protein>
    <submittedName>
        <fullName evidence="1">Unannotated protein</fullName>
    </submittedName>
</protein>
<dbReference type="EMBL" id="CAEZTR010000075">
    <property type="protein sequence ID" value="CAB4581474.1"/>
    <property type="molecule type" value="Genomic_DNA"/>
</dbReference>
<sequence length="65" mass="7204">MILGHCLNRQTRGNLGARGDDNIGMVEQLMKFGEVIRIGEIESNTELAGVVHRKRQRDTLTNGSP</sequence>
<name>A0A6J6F3F7_9ZZZZ</name>
<dbReference type="AlphaFoldDB" id="A0A6J6F3F7"/>
<reference evidence="1" key="1">
    <citation type="submission" date="2020-05" db="EMBL/GenBank/DDBJ databases">
        <authorList>
            <person name="Chiriac C."/>
            <person name="Salcher M."/>
            <person name="Ghai R."/>
            <person name="Kavagutti S V."/>
        </authorList>
    </citation>
    <scope>NUCLEOTIDE SEQUENCE</scope>
</reference>
<gene>
    <name evidence="1" type="ORF">UFOPK1711_01231</name>
</gene>
<proteinExistence type="predicted"/>
<accession>A0A6J6F3F7</accession>
<evidence type="ECO:0000313" key="1">
    <source>
        <dbReference type="EMBL" id="CAB4581474.1"/>
    </source>
</evidence>